<comment type="caution">
    <text evidence="7">The sequence shown here is derived from an EMBL/GenBank/DDBJ whole genome shotgun (WGS) entry which is preliminary data.</text>
</comment>
<dbReference type="InterPro" id="IPR044249">
    <property type="entry name" value="XERICO-like"/>
</dbReference>
<dbReference type="EMBL" id="BTGU01000008">
    <property type="protein sequence ID" value="GMN38864.1"/>
    <property type="molecule type" value="Genomic_DNA"/>
</dbReference>
<proteinExistence type="predicted"/>
<dbReference type="PANTHER" id="PTHR47258:SF1">
    <property type="entry name" value="E3 UBIQUITIN-PROTEIN LIGASE XERICO-RELATED"/>
    <property type="match status" value="1"/>
</dbReference>
<sequence length="151" mass="17558">MWNYMALVLTNLKWAFDVLLYSQYSFSRPCPYDFPNSTSEEFIRMTRYKRNDKEGDRLAENVDDRCVVCLGEVQEGDEIGDLRCSHVFHQHCLESWVRSSQHTTCPLCRGSLAQPQYAAGAVGADFGVEVLFFKFCSFGSNDRERDSWWLR</sequence>
<dbReference type="Gramene" id="FCD_00011393-RA">
    <property type="protein sequence ID" value="FCD_00011393-RA:cds"/>
    <property type="gene ID" value="FCD_00011393"/>
</dbReference>
<dbReference type="PROSITE" id="PS50089">
    <property type="entry name" value="ZF_RING_2"/>
    <property type="match status" value="1"/>
</dbReference>
<evidence type="ECO:0000256" key="5">
    <source>
        <dbReference type="SAM" id="SignalP"/>
    </source>
</evidence>
<name>A0AA87ZKR1_FICCA</name>
<accession>A0AA87ZKR1</accession>
<dbReference type="SMART" id="SM00184">
    <property type="entry name" value="RING"/>
    <property type="match status" value="1"/>
</dbReference>
<dbReference type="SUPFAM" id="SSF57850">
    <property type="entry name" value="RING/U-box"/>
    <property type="match status" value="1"/>
</dbReference>
<evidence type="ECO:0000259" key="6">
    <source>
        <dbReference type="PROSITE" id="PS50089"/>
    </source>
</evidence>
<dbReference type="PANTHER" id="PTHR47258">
    <property type="match status" value="1"/>
</dbReference>
<evidence type="ECO:0000256" key="4">
    <source>
        <dbReference type="PROSITE-ProRule" id="PRU00175"/>
    </source>
</evidence>
<evidence type="ECO:0000256" key="3">
    <source>
        <dbReference type="ARBA" id="ARBA00022833"/>
    </source>
</evidence>
<feature type="chain" id="PRO_5041702794" description="RING-type domain-containing protein" evidence="5">
    <location>
        <begin position="28"/>
        <end position="151"/>
    </location>
</feature>
<keyword evidence="8" id="KW-1185">Reference proteome</keyword>
<keyword evidence="3" id="KW-0862">Zinc</keyword>
<feature type="domain" description="RING-type" evidence="6">
    <location>
        <begin position="66"/>
        <end position="109"/>
    </location>
</feature>
<dbReference type="Proteomes" id="UP001187192">
    <property type="component" value="Unassembled WGS sequence"/>
</dbReference>
<dbReference type="GO" id="GO:0008270">
    <property type="term" value="F:zinc ion binding"/>
    <property type="evidence" value="ECO:0007669"/>
    <property type="project" value="UniProtKB-KW"/>
</dbReference>
<dbReference type="Gene3D" id="3.30.40.10">
    <property type="entry name" value="Zinc/RING finger domain, C3HC4 (zinc finger)"/>
    <property type="match status" value="1"/>
</dbReference>
<feature type="signal peptide" evidence="5">
    <location>
        <begin position="1"/>
        <end position="27"/>
    </location>
</feature>
<reference evidence="7" key="1">
    <citation type="submission" date="2023-07" db="EMBL/GenBank/DDBJ databases">
        <title>draft genome sequence of fig (Ficus carica).</title>
        <authorList>
            <person name="Takahashi T."/>
            <person name="Nishimura K."/>
        </authorList>
    </citation>
    <scope>NUCLEOTIDE SEQUENCE</scope>
</reference>
<evidence type="ECO:0000256" key="1">
    <source>
        <dbReference type="ARBA" id="ARBA00022723"/>
    </source>
</evidence>
<dbReference type="InterPro" id="IPR011016">
    <property type="entry name" value="Znf_RING-CH"/>
</dbReference>
<protein>
    <recommendedName>
        <fullName evidence="6">RING-type domain-containing protein</fullName>
    </recommendedName>
</protein>
<keyword evidence="5" id="KW-0732">Signal</keyword>
<dbReference type="SMART" id="SM00744">
    <property type="entry name" value="RINGv"/>
    <property type="match status" value="1"/>
</dbReference>
<dbReference type="InterPro" id="IPR001841">
    <property type="entry name" value="Znf_RING"/>
</dbReference>
<dbReference type="Pfam" id="PF13639">
    <property type="entry name" value="zf-RING_2"/>
    <property type="match status" value="1"/>
</dbReference>
<keyword evidence="2 4" id="KW-0863">Zinc-finger</keyword>
<gene>
    <name evidence="7" type="ORF">TIFTF001_008090</name>
</gene>
<dbReference type="InterPro" id="IPR013083">
    <property type="entry name" value="Znf_RING/FYVE/PHD"/>
</dbReference>
<organism evidence="7 8">
    <name type="scientific">Ficus carica</name>
    <name type="common">Common fig</name>
    <dbReference type="NCBI Taxonomy" id="3494"/>
    <lineage>
        <taxon>Eukaryota</taxon>
        <taxon>Viridiplantae</taxon>
        <taxon>Streptophyta</taxon>
        <taxon>Embryophyta</taxon>
        <taxon>Tracheophyta</taxon>
        <taxon>Spermatophyta</taxon>
        <taxon>Magnoliopsida</taxon>
        <taxon>eudicotyledons</taxon>
        <taxon>Gunneridae</taxon>
        <taxon>Pentapetalae</taxon>
        <taxon>rosids</taxon>
        <taxon>fabids</taxon>
        <taxon>Rosales</taxon>
        <taxon>Moraceae</taxon>
        <taxon>Ficeae</taxon>
        <taxon>Ficus</taxon>
    </lineage>
</organism>
<keyword evidence="1" id="KW-0479">Metal-binding</keyword>
<evidence type="ECO:0000256" key="2">
    <source>
        <dbReference type="ARBA" id="ARBA00022771"/>
    </source>
</evidence>
<dbReference type="AlphaFoldDB" id="A0AA87ZKR1"/>
<evidence type="ECO:0000313" key="7">
    <source>
        <dbReference type="EMBL" id="GMN38864.1"/>
    </source>
</evidence>
<evidence type="ECO:0000313" key="8">
    <source>
        <dbReference type="Proteomes" id="UP001187192"/>
    </source>
</evidence>